<evidence type="ECO:0000313" key="1">
    <source>
        <dbReference type="EMBL" id="MZP41901.1"/>
    </source>
</evidence>
<accession>A0A845L8I9</accession>
<proteinExistence type="predicted"/>
<sequence length="96" mass="9618">MFPMNAEQSFYGAQGRYAGVSENVAGGQLGEAGFFDFIKGAVSKVGSALSGLAGPALCIAKNCGPAAASAVFQCGTSVPCYLTKAPDAISCIKSCI</sequence>
<evidence type="ECO:0000313" key="2">
    <source>
        <dbReference type="Proteomes" id="UP000471031"/>
    </source>
</evidence>
<keyword evidence="2" id="KW-1185">Reference proteome</keyword>
<organism evidence="1 2">
    <name type="scientific">Heliomicrobium gestii</name>
    <name type="common">Heliobacterium gestii</name>
    <dbReference type="NCBI Taxonomy" id="2699"/>
    <lineage>
        <taxon>Bacteria</taxon>
        <taxon>Bacillati</taxon>
        <taxon>Bacillota</taxon>
        <taxon>Clostridia</taxon>
        <taxon>Eubacteriales</taxon>
        <taxon>Heliobacteriaceae</taxon>
        <taxon>Heliomicrobium</taxon>
    </lineage>
</organism>
<dbReference type="AlphaFoldDB" id="A0A845L8I9"/>
<name>A0A845L8I9_HELGE</name>
<dbReference type="EMBL" id="WXEX01000002">
    <property type="protein sequence ID" value="MZP41901.1"/>
    <property type="molecule type" value="Genomic_DNA"/>
</dbReference>
<reference evidence="1 2" key="1">
    <citation type="submission" date="2020-01" db="EMBL/GenBank/DDBJ databases">
        <title>Whole genome sequence of Heliobacterium gestii DSM 11169.</title>
        <authorList>
            <person name="Kyndt J.A."/>
            <person name="Meyer T.E."/>
        </authorList>
    </citation>
    <scope>NUCLEOTIDE SEQUENCE [LARGE SCALE GENOMIC DNA]</scope>
    <source>
        <strain evidence="1 2">DSM 11169</strain>
    </source>
</reference>
<gene>
    <name evidence="1" type="ORF">GTO89_02490</name>
</gene>
<dbReference type="Proteomes" id="UP000471031">
    <property type="component" value="Unassembled WGS sequence"/>
</dbReference>
<dbReference type="RefSeq" id="WP_161260495.1">
    <property type="nucleotide sequence ID" value="NZ_JAFBDC010000002.1"/>
</dbReference>
<protein>
    <submittedName>
        <fullName evidence="1">Uncharacterized protein</fullName>
    </submittedName>
</protein>
<comment type="caution">
    <text evidence="1">The sequence shown here is derived from an EMBL/GenBank/DDBJ whole genome shotgun (WGS) entry which is preliminary data.</text>
</comment>